<dbReference type="Gene3D" id="3.30.230.10">
    <property type="match status" value="1"/>
</dbReference>
<dbReference type="PIRSF" id="PIRSF000676">
    <property type="entry name" value="Homoser_kin"/>
    <property type="match status" value="1"/>
</dbReference>
<dbReference type="PANTHER" id="PTHR20861:SF1">
    <property type="entry name" value="HOMOSERINE KINASE"/>
    <property type="match status" value="1"/>
</dbReference>
<dbReference type="SUPFAM" id="SSF54211">
    <property type="entry name" value="Ribosomal protein S5 domain 2-like"/>
    <property type="match status" value="1"/>
</dbReference>
<evidence type="ECO:0000313" key="13">
    <source>
        <dbReference type="EMBL" id="SFV50383.1"/>
    </source>
</evidence>
<dbReference type="GO" id="GO:0009088">
    <property type="term" value="P:threonine biosynthetic process"/>
    <property type="evidence" value="ECO:0007669"/>
    <property type="project" value="UniProtKB-UniPathway"/>
</dbReference>
<evidence type="ECO:0000256" key="3">
    <source>
        <dbReference type="ARBA" id="ARBA00012078"/>
    </source>
</evidence>
<feature type="domain" description="GHMP kinase C-terminal" evidence="12">
    <location>
        <begin position="201"/>
        <end position="272"/>
    </location>
</feature>
<dbReference type="PANTHER" id="PTHR20861">
    <property type="entry name" value="HOMOSERINE/4-DIPHOSPHOCYTIDYL-2-C-METHYL-D-ERYTHRITOL KINASE"/>
    <property type="match status" value="1"/>
</dbReference>
<reference evidence="13" key="1">
    <citation type="submission" date="2016-10" db="EMBL/GenBank/DDBJ databases">
        <authorList>
            <person name="de Groot N.N."/>
        </authorList>
    </citation>
    <scope>NUCLEOTIDE SEQUENCE</scope>
</reference>
<evidence type="ECO:0000259" key="11">
    <source>
        <dbReference type="Pfam" id="PF00288"/>
    </source>
</evidence>
<keyword evidence="5" id="KW-0028">Amino-acid biosynthesis</keyword>
<dbReference type="Pfam" id="PF08544">
    <property type="entry name" value="GHMP_kinases_C"/>
    <property type="match status" value="1"/>
</dbReference>
<dbReference type="SUPFAM" id="SSF55060">
    <property type="entry name" value="GHMP Kinase, C-terminal domain"/>
    <property type="match status" value="1"/>
</dbReference>
<dbReference type="InterPro" id="IPR020568">
    <property type="entry name" value="Ribosomal_Su5_D2-typ_SF"/>
</dbReference>
<dbReference type="NCBIfam" id="TIGR00191">
    <property type="entry name" value="thrB"/>
    <property type="match status" value="1"/>
</dbReference>
<feature type="domain" description="GHMP kinase N-terminal" evidence="11">
    <location>
        <begin position="69"/>
        <end position="137"/>
    </location>
</feature>
<dbReference type="GO" id="GO:0005524">
    <property type="term" value="F:ATP binding"/>
    <property type="evidence" value="ECO:0007669"/>
    <property type="project" value="UniProtKB-KW"/>
</dbReference>
<accession>A0A1W1B9Y7</accession>
<dbReference type="AlphaFoldDB" id="A0A1W1B9Y7"/>
<proteinExistence type="inferred from homology"/>
<evidence type="ECO:0000256" key="4">
    <source>
        <dbReference type="ARBA" id="ARBA00017858"/>
    </source>
</evidence>
<evidence type="ECO:0000256" key="5">
    <source>
        <dbReference type="ARBA" id="ARBA00022605"/>
    </source>
</evidence>
<dbReference type="HAMAP" id="MF_00384">
    <property type="entry name" value="Homoser_kinase"/>
    <property type="match status" value="1"/>
</dbReference>
<evidence type="ECO:0000256" key="6">
    <source>
        <dbReference type="ARBA" id="ARBA00022679"/>
    </source>
</evidence>
<sequence length="293" mass="32698">MTVSVPATSANLGPGFDSLGLAVNLRNKVEFYPSRFFSLSIKGEGENNVKLKGNNLFIGIFNDHYSRLTKKKQNFKFTFYNQIPMSRGLGSSSAVIVSAIASAYEAAGIRVSKRRILNHALFYEPHPDNITPAVMGGFNVAAIEKNKVFSQKKHLPEYIKAVVVIPNKPISTAKSRTILPRSYSKENAVFNLSHAALTTAAFFNEDWEMLRIASQDRFHQRARMKGLPELFSVQKIAYESGALMSTLSGSGSTFFNMTYAEDAVMVANKLRMKFPEFEVRILDFDNDGLVTER</sequence>
<dbReference type="GO" id="GO:0004413">
    <property type="term" value="F:homoserine kinase activity"/>
    <property type="evidence" value="ECO:0007669"/>
    <property type="project" value="UniProtKB-EC"/>
</dbReference>
<dbReference type="PROSITE" id="PS00627">
    <property type="entry name" value="GHMP_KINASES_ATP"/>
    <property type="match status" value="1"/>
</dbReference>
<dbReference type="EC" id="2.7.1.39" evidence="3"/>
<dbReference type="InterPro" id="IPR013750">
    <property type="entry name" value="GHMP_kinase_C_dom"/>
</dbReference>
<evidence type="ECO:0000259" key="12">
    <source>
        <dbReference type="Pfam" id="PF08544"/>
    </source>
</evidence>
<comment type="pathway">
    <text evidence="1">Amino-acid biosynthesis; L-threonine biosynthesis; L-threonine from L-aspartate: step 4/5.</text>
</comment>
<dbReference type="EMBL" id="FPHB01000011">
    <property type="protein sequence ID" value="SFV50383.1"/>
    <property type="molecule type" value="Genomic_DNA"/>
</dbReference>
<dbReference type="InterPro" id="IPR014721">
    <property type="entry name" value="Ribsml_uS5_D2-typ_fold_subgr"/>
</dbReference>
<evidence type="ECO:0000256" key="2">
    <source>
        <dbReference type="ARBA" id="ARBA00007370"/>
    </source>
</evidence>
<evidence type="ECO:0000256" key="7">
    <source>
        <dbReference type="ARBA" id="ARBA00022697"/>
    </source>
</evidence>
<dbReference type="InterPro" id="IPR006204">
    <property type="entry name" value="GHMP_kinase_N_dom"/>
</dbReference>
<evidence type="ECO:0000256" key="10">
    <source>
        <dbReference type="ARBA" id="ARBA00022840"/>
    </source>
</evidence>
<dbReference type="UniPathway" id="UPA00050">
    <property type="reaction ID" value="UER00064"/>
</dbReference>
<keyword evidence="7" id="KW-0791">Threonine biosynthesis</keyword>
<name>A0A1W1B9Y7_9ZZZZ</name>
<dbReference type="InterPro" id="IPR006203">
    <property type="entry name" value="GHMP_knse_ATP-bd_CS"/>
</dbReference>
<evidence type="ECO:0000256" key="9">
    <source>
        <dbReference type="ARBA" id="ARBA00022777"/>
    </source>
</evidence>
<gene>
    <name evidence="13" type="ORF">MNB_SM-7-1071</name>
</gene>
<dbReference type="InterPro" id="IPR000870">
    <property type="entry name" value="Homoserine_kinase"/>
</dbReference>
<evidence type="ECO:0000256" key="8">
    <source>
        <dbReference type="ARBA" id="ARBA00022741"/>
    </source>
</evidence>
<evidence type="ECO:0000256" key="1">
    <source>
        <dbReference type="ARBA" id="ARBA00005015"/>
    </source>
</evidence>
<keyword evidence="8" id="KW-0547">Nucleotide-binding</keyword>
<keyword evidence="6 13" id="KW-0808">Transferase</keyword>
<keyword evidence="9 13" id="KW-0418">Kinase</keyword>
<dbReference type="Gene3D" id="3.30.70.890">
    <property type="entry name" value="GHMP kinase, C-terminal domain"/>
    <property type="match status" value="1"/>
</dbReference>
<protein>
    <recommendedName>
        <fullName evidence="4">Homoserine kinase</fullName>
        <ecNumber evidence="3">2.7.1.39</ecNumber>
    </recommendedName>
</protein>
<keyword evidence="10" id="KW-0067">ATP-binding</keyword>
<organism evidence="13">
    <name type="scientific">hydrothermal vent metagenome</name>
    <dbReference type="NCBI Taxonomy" id="652676"/>
    <lineage>
        <taxon>unclassified sequences</taxon>
        <taxon>metagenomes</taxon>
        <taxon>ecological metagenomes</taxon>
    </lineage>
</organism>
<comment type="similarity">
    <text evidence="2">Belongs to the GHMP kinase family. Homoserine kinase subfamily.</text>
</comment>
<dbReference type="Pfam" id="PF00288">
    <property type="entry name" value="GHMP_kinases_N"/>
    <property type="match status" value="1"/>
</dbReference>
<dbReference type="InterPro" id="IPR036554">
    <property type="entry name" value="GHMP_kinase_C_sf"/>
</dbReference>
<dbReference type="PRINTS" id="PR00958">
    <property type="entry name" value="HOMSERKINASE"/>
</dbReference>